<organism evidence="1 2">
    <name type="scientific">Durusdinium trenchii</name>
    <dbReference type="NCBI Taxonomy" id="1381693"/>
    <lineage>
        <taxon>Eukaryota</taxon>
        <taxon>Sar</taxon>
        <taxon>Alveolata</taxon>
        <taxon>Dinophyceae</taxon>
        <taxon>Suessiales</taxon>
        <taxon>Symbiodiniaceae</taxon>
        <taxon>Durusdinium</taxon>
    </lineage>
</organism>
<name>A0ABP0L699_9DINO</name>
<keyword evidence="2" id="KW-1185">Reference proteome</keyword>
<dbReference type="EMBL" id="CAXAMM010014570">
    <property type="protein sequence ID" value="CAK9034114.1"/>
    <property type="molecule type" value="Genomic_DNA"/>
</dbReference>
<comment type="caution">
    <text evidence="1">The sequence shown here is derived from an EMBL/GenBank/DDBJ whole genome shotgun (WGS) entry which is preliminary data.</text>
</comment>
<evidence type="ECO:0000313" key="1">
    <source>
        <dbReference type="EMBL" id="CAK9034114.1"/>
    </source>
</evidence>
<gene>
    <name evidence="1" type="ORF">SCF082_LOCUS20762</name>
</gene>
<proteinExistence type="predicted"/>
<protein>
    <submittedName>
        <fullName evidence="1">Uncharacterized protein</fullName>
    </submittedName>
</protein>
<sequence>MKEATWHTHRARSTRSTWPDEQHERNRMPRSSLNLKHHQVLGRPLRLAGQVIESPRTGIDRKEGVRVGGATVFAYRYYVLERRER</sequence>
<dbReference type="Proteomes" id="UP001642464">
    <property type="component" value="Unassembled WGS sequence"/>
</dbReference>
<evidence type="ECO:0000313" key="2">
    <source>
        <dbReference type="Proteomes" id="UP001642464"/>
    </source>
</evidence>
<reference evidence="1 2" key="1">
    <citation type="submission" date="2024-02" db="EMBL/GenBank/DDBJ databases">
        <authorList>
            <person name="Chen Y."/>
            <person name="Shah S."/>
            <person name="Dougan E. K."/>
            <person name="Thang M."/>
            <person name="Chan C."/>
        </authorList>
    </citation>
    <scope>NUCLEOTIDE SEQUENCE [LARGE SCALE GENOMIC DNA]</scope>
</reference>
<accession>A0ABP0L699</accession>